<evidence type="ECO:0000313" key="2">
    <source>
        <dbReference type="Proteomes" id="UP001187346"/>
    </source>
</evidence>
<name>A0ABU4F7E7_9ACTN</name>
<sequence>MIELVVPELPQQELTLDSIDPVRGDAHPAGGGPPPLAGRIFLGGPHGRPLTREFVAADPDLAAYVERELEYHSYYLVYLNVSFAAEPAAPRLATATLDLKLSTTGNTSEPVALSMTPRQITDSVQVQRSVRFGPKLALMDVEATLGEVSKSTTRDEREVFLQALRQLRSDPTWEFRRTKTMDISGAFDLAMVVRTERDAAIGVTCTVTASTKGNLLRWYRQELAGPLQVGTVL</sequence>
<evidence type="ECO:0000313" key="1">
    <source>
        <dbReference type="EMBL" id="MDV7215225.1"/>
    </source>
</evidence>
<proteinExistence type="predicted"/>
<dbReference type="RefSeq" id="WP_317770162.1">
    <property type="nucleotide sequence ID" value="NZ_JAWMAJ010000010.1"/>
</dbReference>
<organism evidence="1 2">
    <name type="scientific">Streptomyces prunicolor</name>
    <dbReference type="NCBI Taxonomy" id="67348"/>
    <lineage>
        <taxon>Bacteria</taxon>
        <taxon>Bacillati</taxon>
        <taxon>Actinomycetota</taxon>
        <taxon>Actinomycetes</taxon>
        <taxon>Kitasatosporales</taxon>
        <taxon>Streptomycetaceae</taxon>
        <taxon>Streptomyces</taxon>
    </lineage>
</organism>
<accession>A0ABU4F7E7</accession>
<dbReference type="EMBL" id="JAWMAJ010000010">
    <property type="protein sequence ID" value="MDV7215225.1"/>
    <property type="molecule type" value="Genomic_DNA"/>
</dbReference>
<protein>
    <recommendedName>
        <fullName evidence="3">DUF1795 domain-containing protein</fullName>
    </recommendedName>
</protein>
<comment type="caution">
    <text evidence="1">The sequence shown here is derived from an EMBL/GenBank/DDBJ whole genome shotgun (WGS) entry which is preliminary data.</text>
</comment>
<keyword evidence="2" id="KW-1185">Reference proteome</keyword>
<reference evidence="1 2" key="1">
    <citation type="submission" date="2023-10" db="EMBL/GenBank/DDBJ databases">
        <title>Characterization of rhizosphere-enriched actinobacteria from wheat plants lab-grown on chernevaya soil.</title>
        <authorList>
            <person name="Tikhonova E.N."/>
            <person name="Konopkin A."/>
            <person name="Kravchenko I.K."/>
        </authorList>
    </citation>
    <scope>NUCLEOTIDE SEQUENCE [LARGE SCALE GENOMIC DNA]</scope>
    <source>
        <strain evidence="1 2">RR29</strain>
    </source>
</reference>
<dbReference type="Proteomes" id="UP001187346">
    <property type="component" value="Unassembled WGS sequence"/>
</dbReference>
<gene>
    <name evidence="1" type="ORF">R5A26_04595</name>
</gene>
<evidence type="ECO:0008006" key="3">
    <source>
        <dbReference type="Google" id="ProtNLM"/>
    </source>
</evidence>